<dbReference type="AlphaFoldDB" id="A0AAV4X6Y1"/>
<proteinExistence type="predicted"/>
<name>A0AAV4X6Y1_9ARAC</name>
<evidence type="ECO:0000313" key="1">
    <source>
        <dbReference type="EMBL" id="GIY89731.1"/>
    </source>
</evidence>
<sequence>MHVLPLLLIKTNKFGGDFDSVRHRNGAVKRNSRGFLPLVKQKFNPQVYDDFVVRGNTAVLRCLLPTFVREYVSVDSWIRNDGYILKMADTRKTIPSTSKRKILISWQKINAVSGNYELVIREPSLLILLLRVFRDGVLSS</sequence>
<organism evidence="1 2">
    <name type="scientific">Caerostris darwini</name>
    <dbReference type="NCBI Taxonomy" id="1538125"/>
    <lineage>
        <taxon>Eukaryota</taxon>
        <taxon>Metazoa</taxon>
        <taxon>Ecdysozoa</taxon>
        <taxon>Arthropoda</taxon>
        <taxon>Chelicerata</taxon>
        <taxon>Arachnida</taxon>
        <taxon>Araneae</taxon>
        <taxon>Araneomorphae</taxon>
        <taxon>Entelegynae</taxon>
        <taxon>Araneoidea</taxon>
        <taxon>Araneidae</taxon>
        <taxon>Caerostris</taxon>
    </lineage>
</organism>
<dbReference type="EMBL" id="BPLQ01015685">
    <property type="protein sequence ID" value="GIY89731.1"/>
    <property type="molecule type" value="Genomic_DNA"/>
</dbReference>
<dbReference type="Gene3D" id="2.60.40.10">
    <property type="entry name" value="Immunoglobulins"/>
    <property type="match status" value="1"/>
</dbReference>
<dbReference type="Proteomes" id="UP001054837">
    <property type="component" value="Unassembled WGS sequence"/>
</dbReference>
<dbReference type="InterPro" id="IPR013783">
    <property type="entry name" value="Ig-like_fold"/>
</dbReference>
<reference evidence="1 2" key="1">
    <citation type="submission" date="2021-06" db="EMBL/GenBank/DDBJ databases">
        <title>Caerostris darwini draft genome.</title>
        <authorList>
            <person name="Kono N."/>
            <person name="Arakawa K."/>
        </authorList>
    </citation>
    <scope>NUCLEOTIDE SEQUENCE [LARGE SCALE GENOMIC DNA]</scope>
</reference>
<keyword evidence="2" id="KW-1185">Reference proteome</keyword>
<evidence type="ECO:0000313" key="2">
    <source>
        <dbReference type="Proteomes" id="UP001054837"/>
    </source>
</evidence>
<gene>
    <name evidence="1" type="primary">AVEN_195210_1</name>
    <name evidence="1" type="ORF">CDAR_546051</name>
</gene>
<accession>A0AAV4X6Y1</accession>
<comment type="caution">
    <text evidence="1">The sequence shown here is derived from an EMBL/GenBank/DDBJ whole genome shotgun (WGS) entry which is preliminary data.</text>
</comment>
<protein>
    <submittedName>
        <fullName evidence="1">Ig-like domain-containing protein</fullName>
    </submittedName>
</protein>